<dbReference type="OrthoDB" id="431720at2759"/>
<sequence length="96" mass="10066">MATEVLLAAATCRNPISNIIGIDAMGIANIPETMNGTTIGPSGAGGHKPGAAGQKRTQRGGKPQSDRPQRALLCLGVKNPIRALYIRIVDKNTYIL</sequence>
<name>A0A0M4E6G3_DROBS</name>
<dbReference type="STRING" id="30019.A0A0M4E6G3"/>
<accession>A0A0M4E6G3</accession>
<dbReference type="EMBL" id="CP012523">
    <property type="protein sequence ID" value="ALC39934.1"/>
    <property type="molecule type" value="Genomic_DNA"/>
</dbReference>
<organism evidence="2 3">
    <name type="scientific">Drosophila busckii</name>
    <name type="common">Fruit fly</name>
    <dbReference type="NCBI Taxonomy" id="30019"/>
    <lineage>
        <taxon>Eukaryota</taxon>
        <taxon>Metazoa</taxon>
        <taxon>Ecdysozoa</taxon>
        <taxon>Arthropoda</taxon>
        <taxon>Hexapoda</taxon>
        <taxon>Insecta</taxon>
        <taxon>Pterygota</taxon>
        <taxon>Neoptera</taxon>
        <taxon>Endopterygota</taxon>
        <taxon>Diptera</taxon>
        <taxon>Brachycera</taxon>
        <taxon>Muscomorpha</taxon>
        <taxon>Ephydroidea</taxon>
        <taxon>Drosophilidae</taxon>
        <taxon>Drosophila</taxon>
    </lineage>
</organism>
<evidence type="ECO:0000256" key="1">
    <source>
        <dbReference type="SAM" id="MobiDB-lite"/>
    </source>
</evidence>
<dbReference type="AlphaFoldDB" id="A0A0M4E6G3"/>
<feature type="region of interest" description="Disordered" evidence="1">
    <location>
        <begin position="36"/>
        <end position="69"/>
    </location>
</feature>
<reference evidence="2 3" key="1">
    <citation type="submission" date="2015-08" db="EMBL/GenBank/DDBJ databases">
        <title>Ancestral chromatin configuration constrains chromatin evolution on differentiating sex chromosomes in Drosophila.</title>
        <authorList>
            <person name="Zhou Q."/>
            <person name="Bachtrog D."/>
        </authorList>
    </citation>
    <scope>NUCLEOTIDE SEQUENCE [LARGE SCALE GENOMIC DNA]</scope>
    <source>
        <tissue evidence="2">Whole larvae</tissue>
    </source>
</reference>
<evidence type="ECO:0000313" key="3">
    <source>
        <dbReference type="Proteomes" id="UP000494163"/>
    </source>
</evidence>
<keyword evidence="3" id="KW-1185">Reference proteome</keyword>
<dbReference type="OMA" id="CINIAEW"/>
<proteinExistence type="predicted"/>
<dbReference type="Proteomes" id="UP000494163">
    <property type="component" value="Chromosome 2L"/>
</dbReference>
<evidence type="ECO:0000313" key="2">
    <source>
        <dbReference type="EMBL" id="ALC39934.1"/>
    </source>
</evidence>
<gene>
    <name evidence="2" type="ORF">Dbus_chr2Lg2019</name>
</gene>
<protein>
    <submittedName>
        <fullName evidence="2">Maker570</fullName>
    </submittedName>
</protein>